<dbReference type="RefSeq" id="WP_138236923.1">
    <property type="nucleotide sequence ID" value="NZ_CP185860.1"/>
</dbReference>
<evidence type="ECO:0000256" key="1">
    <source>
        <dbReference type="ARBA" id="ARBA00022741"/>
    </source>
</evidence>
<keyword evidence="6" id="KW-1185">Reference proteome</keyword>
<organism evidence="5 6">
    <name type="scientific">Microbulbifer harenosus</name>
    <dbReference type="NCBI Taxonomy" id="2576840"/>
    <lineage>
        <taxon>Bacteria</taxon>
        <taxon>Pseudomonadati</taxon>
        <taxon>Pseudomonadota</taxon>
        <taxon>Gammaproteobacteria</taxon>
        <taxon>Cellvibrionales</taxon>
        <taxon>Microbulbiferaceae</taxon>
        <taxon>Microbulbifer</taxon>
    </lineage>
</organism>
<keyword evidence="2" id="KW-0378">Hydrolase</keyword>
<sequence>MLRILKPGLQTSLQDGGRMGWMQYGIARGGAADPVAMRLANSLLRNPAGHPCLEVTLTGPELEFTADLSIAICGARFALTHNGCSVDNNCVIQIRKGDVLQFGPLQSGARAYLAFAAEPQLAAVFDSFSTYLQAGFGGVRGRSLRAGDQIPLQNCRREKSRQLADGYQLKYTGRPQLRVIDGAEAGLFARDQRELFYRTAYRVSPQSNRMGIRLQGDTLNTEGLPQMTSSGLCPGTVQIPPDGQPIISFVEGQTIGGYPRLAHVISADQHLLAQLKPRDKLDFQRVDLETAVRILCDKTALLARLDTQS</sequence>
<dbReference type="Pfam" id="PF02626">
    <property type="entry name" value="CT_A_B"/>
    <property type="match status" value="1"/>
</dbReference>
<dbReference type="InterPro" id="IPR003778">
    <property type="entry name" value="CT_A_B"/>
</dbReference>
<dbReference type="EMBL" id="VANI01000019">
    <property type="protein sequence ID" value="TLM74855.1"/>
    <property type="molecule type" value="Genomic_DNA"/>
</dbReference>
<keyword evidence="1" id="KW-0547">Nucleotide-binding</keyword>
<evidence type="ECO:0000259" key="4">
    <source>
        <dbReference type="SMART" id="SM00797"/>
    </source>
</evidence>
<evidence type="ECO:0000313" key="5">
    <source>
        <dbReference type="EMBL" id="TLM74855.1"/>
    </source>
</evidence>
<dbReference type="NCBIfam" id="TIGR00724">
    <property type="entry name" value="urea_amlyse_rel"/>
    <property type="match status" value="1"/>
</dbReference>
<dbReference type="SUPFAM" id="SSF50891">
    <property type="entry name" value="Cyclophilin-like"/>
    <property type="match status" value="1"/>
</dbReference>
<dbReference type="InterPro" id="IPR029000">
    <property type="entry name" value="Cyclophilin-like_dom_sf"/>
</dbReference>
<accession>A0ABY2UHP6</accession>
<dbReference type="PANTHER" id="PTHR43309">
    <property type="entry name" value="5-OXOPROLINASE SUBUNIT C"/>
    <property type="match status" value="1"/>
</dbReference>
<feature type="domain" description="Carboxyltransferase" evidence="4">
    <location>
        <begin position="23"/>
        <end position="301"/>
    </location>
</feature>
<comment type="caution">
    <text evidence="5">The sequence shown here is derived from an EMBL/GenBank/DDBJ whole genome shotgun (WGS) entry which is preliminary data.</text>
</comment>
<reference evidence="5 6" key="1">
    <citation type="submission" date="2019-05" db="EMBL/GenBank/DDBJ databases">
        <title>Microbulbifer harenosus sp. nov., an alginate-degrading bacterium isolated from coastal sand.</title>
        <authorList>
            <person name="Huang H."/>
            <person name="Mo K."/>
            <person name="Bao S."/>
        </authorList>
    </citation>
    <scope>NUCLEOTIDE SEQUENCE [LARGE SCALE GENOMIC DNA]</scope>
    <source>
        <strain evidence="5 6">HB161719</strain>
    </source>
</reference>
<evidence type="ECO:0000256" key="2">
    <source>
        <dbReference type="ARBA" id="ARBA00022801"/>
    </source>
</evidence>
<dbReference type="Gene3D" id="2.40.100.10">
    <property type="entry name" value="Cyclophilin-like"/>
    <property type="match status" value="1"/>
</dbReference>
<name>A0ABY2UHP6_9GAMM</name>
<protein>
    <submittedName>
        <fullName evidence="5">Biotin-dependent carboxyltransferase family protein</fullName>
    </submittedName>
</protein>
<gene>
    <name evidence="5" type="ORF">FDY93_16790</name>
</gene>
<dbReference type="InterPro" id="IPR052708">
    <property type="entry name" value="PxpC"/>
</dbReference>
<evidence type="ECO:0000256" key="3">
    <source>
        <dbReference type="ARBA" id="ARBA00022840"/>
    </source>
</evidence>
<proteinExistence type="predicted"/>
<dbReference type="SMART" id="SM00797">
    <property type="entry name" value="AHS2"/>
    <property type="match status" value="1"/>
</dbReference>
<dbReference type="PANTHER" id="PTHR43309:SF3">
    <property type="entry name" value="5-OXOPROLINASE SUBUNIT C"/>
    <property type="match status" value="1"/>
</dbReference>
<dbReference type="Proteomes" id="UP000306791">
    <property type="component" value="Unassembled WGS sequence"/>
</dbReference>
<evidence type="ECO:0000313" key="6">
    <source>
        <dbReference type="Proteomes" id="UP000306791"/>
    </source>
</evidence>
<keyword evidence="3" id="KW-0067">ATP-binding</keyword>